<dbReference type="SUPFAM" id="SSF53474">
    <property type="entry name" value="alpha/beta-Hydrolases"/>
    <property type="match status" value="1"/>
</dbReference>
<dbReference type="OrthoDB" id="9798122at2"/>
<dbReference type="InterPro" id="IPR005152">
    <property type="entry name" value="Lipase_secreted"/>
</dbReference>
<evidence type="ECO:0000313" key="2">
    <source>
        <dbReference type="EMBL" id="KZM70407.1"/>
    </source>
</evidence>
<dbReference type="RefSeq" id="WP_067577682.1">
    <property type="nucleotide sequence ID" value="NZ_JABMCZ010000003.1"/>
</dbReference>
<dbReference type="Pfam" id="PF03583">
    <property type="entry name" value="LIP"/>
    <property type="match status" value="1"/>
</dbReference>
<evidence type="ECO:0008006" key="4">
    <source>
        <dbReference type="Google" id="ProtNLM"/>
    </source>
</evidence>
<gene>
    <name evidence="2" type="ORF">AWN90_03755</name>
</gene>
<sequence length="380" mass="40663">MTDIQHPDNTLPSDPSTDTDSVPATTDDLYEQRVVEHGRQPGDLLRLRKVATPQLRDTADAWLIVYVSKDSFDEPIAVSGIVIVPDTAAALGAGPILVYDPPFHGLGGRCAPSQRLAAGDEPDAGRIDAALDRGWTVAVPDGEGFVAPGPHTFLAARAAGHTTLDMARAVRALPDIDADGPVLIWGYADGGRAAITAAELHPVYAPEVGLRGVAAGAVIADPAALATHIEHSPWAVLGLAGLVGLSRAYAHLPLRHVLTEQGREAAALAGELDAARLAERFPEPLGRWCVREDPWNDPMWRFVLGEERRGRTGPVVPVHLYHGLDDPVVPVEHGLRVYDTYDALDVDVSWRTYPTGHRGTAATAANEILTRLADDLHRPL</sequence>
<dbReference type="Gene3D" id="1.10.260.130">
    <property type="match status" value="1"/>
</dbReference>
<dbReference type="Proteomes" id="UP000076512">
    <property type="component" value="Unassembled WGS sequence"/>
</dbReference>
<feature type="region of interest" description="Disordered" evidence="1">
    <location>
        <begin position="1"/>
        <end position="24"/>
    </location>
</feature>
<evidence type="ECO:0000256" key="1">
    <source>
        <dbReference type="SAM" id="MobiDB-lite"/>
    </source>
</evidence>
<accession>A0A164JHH3</accession>
<dbReference type="STRING" id="455432.AWN90_03755"/>
<reference evidence="2 3" key="1">
    <citation type="submission" date="2016-04" db="EMBL/GenBank/DDBJ databases">
        <authorList>
            <person name="Evans L.H."/>
            <person name="Alamgir A."/>
            <person name="Owens N."/>
            <person name="Weber N.D."/>
            <person name="Virtaneva K."/>
            <person name="Barbian K."/>
            <person name="Babar A."/>
            <person name="Rosenke K."/>
        </authorList>
    </citation>
    <scope>NUCLEOTIDE SEQUENCE [LARGE SCALE GENOMIC DNA]</scope>
    <source>
        <strain evidence="2 3">IFM 0406</strain>
    </source>
</reference>
<protein>
    <recommendedName>
        <fullName evidence="4">Lipase</fullName>
    </recommendedName>
</protein>
<dbReference type="Gene3D" id="3.40.50.1820">
    <property type="entry name" value="alpha/beta hydrolase"/>
    <property type="match status" value="1"/>
</dbReference>
<feature type="compositionally biased region" description="Polar residues" evidence="1">
    <location>
        <begin position="7"/>
        <end position="24"/>
    </location>
</feature>
<comment type="caution">
    <text evidence="2">The sequence shown here is derived from an EMBL/GenBank/DDBJ whole genome shotgun (WGS) entry which is preliminary data.</text>
</comment>
<dbReference type="PANTHER" id="PTHR34853">
    <property type="match status" value="1"/>
</dbReference>
<dbReference type="EMBL" id="LWGR01000015">
    <property type="protein sequence ID" value="KZM70407.1"/>
    <property type="molecule type" value="Genomic_DNA"/>
</dbReference>
<dbReference type="InterPro" id="IPR029058">
    <property type="entry name" value="AB_hydrolase_fold"/>
</dbReference>
<organism evidence="2 3">
    <name type="scientific">Nocardia terpenica</name>
    <dbReference type="NCBI Taxonomy" id="455432"/>
    <lineage>
        <taxon>Bacteria</taxon>
        <taxon>Bacillati</taxon>
        <taxon>Actinomycetota</taxon>
        <taxon>Actinomycetes</taxon>
        <taxon>Mycobacteriales</taxon>
        <taxon>Nocardiaceae</taxon>
        <taxon>Nocardia</taxon>
    </lineage>
</organism>
<dbReference type="AlphaFoldDB" id="A0A164JHH3"/>
<name>A0A164JHH3_9NOCA</name>
<dbReference type="GO" id="GO:0004806">
    <property type="term" value="F:triacylglycerol lipase activity"/>
    <property type="evidence" value="ECO:0007669"/>
    <property type="project" value="InterPro"/>
</dbReference>
<dbReference type="GO" id="GO:0016042">
    <property type="term" value="P:lipid catabolic process"/>
    <property type="evidence" value="ECO:0007669"/>
    <property type="project" value="InterPro"/>
</dbReference>
<evidence type="ECO:0000313" key="3">
    <source>
        <dbReference type="Proteomes" id="UP000076512"/>
    </source>
</evidence>
<keyword evidence="3" id="KW-1185">Reference proteome</keyword>
<proteinExistence type="predicted"/>
<dbReference type="PANTHER" id="PTHR34853:SF1">
    <property type="entry name" value="LIPASE 5"/>
    <property type="match status" value="1"/>
</dbReference>
<dbReference type="PIRSF" id="PIRSF029171">
    <property type="entry name" value="Esterase_LipA"/>
    <property type="match status" value="1"/>
</dbReference>